<evidence type="ECO:0000256" key="3">
    <source>
        <dbReference type="ARBA" id="ARBA00022840"/>
    </source>
</evidence>
<dbReference type="InterPro" id="IPR001482">
    <property type="entry name" value="T2SS/T4SS_dom"/>
</dbReference>
<comment type="caution">
    <text evidence="5">The sequence shown here is derived from an EMBL/GenBank/DDBJ whole genome shotgun (WGS) entry which is preliminary data.</text>
</comment>
<evidence type="ECO:0000313" key="6">
    <source>
        <dbReference type="Proteomes" id="UP000228700"/>
    </source>
</evidence>
<feature type="domain" description="Bacterial type II secretion system protein E" evidence="4">
    <location>
        <begin position="364"/>
        <end position="378"/>
    </location>
</feature>
<keyword evidence="2" id="KW-0547">Nucleotide-binding</keyword>
<proteinExistence type="inferred from homology"/>
<dbReference type="InterPro" id="IPR037257">
    <property type="entry name" value="T2SS_E_N_sf"/>
</dbReference>
<dbReference type="CDD" id="cd01129">
    <property type="entry name" value="PulE-GspE-like"/>
    <property type="match status" value="1"/>
</dbReference>
<evidence type="ECO:0000256" key="2">
    <source>
        <dbReference type="ARBA" id="ARBA00022741"/>
    </source>
</evidence>
<dbReference type="GO" id="GO:0005886">
    <property type="term" value="C:plasma membrane"/>
    <property type="evidence" value="ECO:0007669"/>
    <property type="project" value="TreeGrafter"/>
</dbReference>
<reference evidence="6" key="1">
    <citation type="submission" date="2017-09" db="EMBL/GenBank/DDBJ databases">
        <title>Depth-based differentiation of microbial function through sediment-hosted aquifers and enrichment of novel symbionts in the deep terrestrial subsurface.</title>
        <authorList>
            <person name="Probst A.J."/>
            <person name="Ladd B."/>
            <person name="Jarett J.K."/>
            <person name="Geller-Mcgrath D.E."/>
            <person name="Sieber C.M.K."/>
            <person name="Emerson J.B."/>
            <person name="Anantharaman K."/>
            <person name="Thomas B.C."/>
            <person name="Malmstrom R."/>
            <person name="Stieglmeier M."/>
            <person name="Klingl A."/>
            <person name="Woyke T."/>
            <person name="Ryan C.M."/>
            <person name="Banfield J.F."/>
        </authorList>
    </citation>
    <scope>NUCLEOTIDE SEQUENCE [LARGE SCALE GENOMIC DNA]</scope>
</reference>
<dbReference type="EMBL" id="PFEQ01000015">
    <property type="protein sequence ID" value="PJE73828.1"/>
    <property type="molecule type" value="Genomic_DNA"/>
</dbReference>
<keyword evidence="3" id="KW-0067">ATP-binding</keyword>
<protein>
    <recommendedName>
        <fullName evidence="4">Bacterial type II secretion system protein E domain-containing protein</fullName>
    </recommendedName>
</protein>
<dbReference type="GO" id="GO:0005524">
    <property type="term" value="F:ATP binding"/>
    <property type="evidence" value="ECO:0007669"/>
    <property type="project" value="UniProtKB-KW"/>
</dbReference>
<dbReference type="PROSITE" id="PS00662">
    <property type="entry name" value="T2SP_E"/>
    <property type="match status" value="1"/>
</dbReference>
<dbReference type="InterPro" id="IPR007831">
    <property type="entry name" value="T2SS_GspE_N"/>
</dbReference>
<evidence type="ECO:0000256" key="1">
    <source>
        <dbReference type="ARBA" id="ARBA00006611"/>
    </source>
</evidence>
<dbReference type="Gene3D" id="3.40.50.300">
    <property type="entry name" value="P-loop containing nucleotide triphosphate hydrolases"/>
    <property type="match status" value="1"/>
</dbReference>
<dbReference type="GO" id="GO:0016887">
    <property type="term" value="F:ATP hydrolysis activity"/>
    <property type="evidence" value="ECO:0007669"/>
    <property type="project" value="TreeGrafter"/>
</dbReference>
<sequence length="554" mass="62173">MVEFNEEKQNERLKDLRNREEEKLAEMLAQKYSLDYIDLSTVSIDTDALRLIPEETAKKATIALFAIQEKTVGAALLSPTNSETKKTITTLLERGYIVQKYLVSKKSLERAWARYKDVSFSFETKKGVLDISNEEILSIISKVSSREDVEALIQDVLTQKKSLRISRIFEVIIAGGLALKASDIHLEPEEEAVRLRYRLDGVLTEILSFDYETYKLLLSRVKLLSGLKLNVNQSAQDGRFSIKLEDAEIQIRTSVLPGAYNESIVLRILDPKAINVAFEELGISDRLMKKLEREITKPNGMILTTGPTGSGKTTTLYAFLKKVYSHEIKIITIEDPIEYHLKGIVQTQADKKKYTFAEGLRAALRQDPDMIMVGEIRDRETASIAVNSALTGHLVFSTLHTNDAAGVFPRLIDLGVDAKIISSAINVAIAQRLLRKINKEMCVEVPIPETDKKIIQKVLDSIPGEKLNIQTEKMWVPKEGIDEVDAYHGRIGIFEAIFVDDAIENIVRENPSARDIRTAAEAQGIYTMLQDGIIKVLSGVTTLAELRRIIDLPD</sequence>
<dbReference type="Pfam" id="PF05157">
    <property type="entry name" value="MshEN"/>
    <property type="match status" value="1"/>
</dbReference>
<gene>
    <name evidence="5" type="ORF">COV01_03915</name>
</gene>
<dbReference type="Pfam" id="PF00437">
    <property type="entry name" value="T2SSE"/>
    <property type="match status" value="1"/>
</dbReference>
<dbReference type="SUPFAM" id="SSF52540">
    <property type="entry name" value="P-loop containing nucleoside triphosphate hydrolases"/>
    <property type="match status" value="1"/>
</dbReference>
<dbReference type="Gene3D" id="3.30.450.90">
    <property type="match status" value="1"/>
</dbReference>
<evidence type="ECO:0000313" key="5">
    <source>
        <dbReference type="EMBL" id="PJE73828.1"/>
    </source>
</evidence>
<dbReference type="Proteomes" id="UP000228700">
    <property type="component" value="Unassembled WGS sequence"/>
</dbReference>
<dbReference type="AlphaFoldDB" id="A0A2M8LB53"/>
<organism evidence="5 6">
    <name type="scientific">Candidatus Taylorbacteria bacterium CG10_big_fil_rev_8_21_14_0_10_41_48</name>
    <dbReference type="NCBI Taxonomy" id="1975024"/>
    <lineage>
        <taxon>Bacteria</taxon>
        <taxon>Candidatus Tayloriibacteriota</taxon>
    </lineage>
</organism>
<name>A0A2M8LB53_9BACT</name>
<dbReference type="PANTHER" id="PTHR30258">
    <property type="entry name" value="TYPE II SECRETION SYSTEM PROTEIN GSPE-RELATED"/>
    <property type="match status" value="1"/>
</dbReference>
<dbReference type="SUPFAM" id="SSF160246">
    <property type="entry name" value="EspE N-terminal domain-like"/>
    <property type="match status" value="1"/>
</dbReference>
<comment type="similarity">
    <text evidence="1">Belongs to the GSP E family.</text>
</comment>
<dbReference type="PANTHER" id="PTHR30258:SF1">
    <property type="entry name" value="PROTEIN TRANSPORT PROTEIN HOFB HOMOLOG"/>
    <property type="match status" value="1"/>
</dbReference>
<evidence type="ECO:0000259" key="4">
    <source>
        <dbReference type="PROSITE" id="PS00662"/>
    </source>
</evidence>
<dbReference type="InterPro" id="IPR027417">
    <property type="entry name" value="P-loop_NTPase"/>
</dbReference>
<accession>A0A2M8LB53</accession>